<accession>A0A0L0DUC2</accession>
<evidence type="ECO:0000313" key="7">
    <source>
        <dbReference type="Proteomes" id="UP000054408"/>
    </source>
</evidence>
<keyword evidence="1 2" id="KW-0728">SH3 domain</keyword>
<dbReference type="SUPFAM" id="SSF50729">
    <property type="entry name" value="PH domain-like"/>
    <property type="match status" value="2"/>
</dbReference>
<feature type="compositionally biased region" description="Acidic residues" evidence="3">
    <location>
        <begin position="637"/>
        <end position="657"/>
    </location>
</feature>
<dbReference type="PROSITE" id="PS50002">
    <property type="entry name" value="SH3"/>
    <property type="match status" value="1"/>
</dbReference>
<keyword evidence="7" id="KW-1185">Reference proteome</keyword>
<evidence type="ECO:0000259" key="4">
    <source>
        <dbReference type="PROSITE" id="PS50002"/>
    </source>
</evidence>
<sequence>MVVERDERIALLERVLRDAGVGDKVAEASQAAAAAAAATTTTTAAAAGGAGLLTLHPLRVAATAASPKRTRVLSLSSASAAAATTAFAAAADEDLDDATRVAGWLDDHGWAELGEKLAGMTWNELLRADDETLRGRGIDDNELVESMVAAIGVLNRHGVDFDGVTVAHAGYLKIGSASGGWAERYCVVAGGVFHVLHVKGGSTKASHVVISRTVGRRGYPFHAPRPFTFYLAKPMTDTIWLQAASEAQLERWTEVLVESGCEVDPDEPKNDVPSQLGDPVLAGYLERRMSKKSWEPQYCVLHDCVVYIYCSEFGHLLESFVALGWSVGVGAKAKRDHTFFIAHKNQPTYWLQAPSAAERDAWVTALLDTASCTEATKPPVAVRAKATKLKASGKKKRKFSLFSKRKARRAKAVRSDTGAALVPISERPSYDWPSLEALVGPTLEALTLTVNHAKATSALLATHDEDSDEHRETKAALDSAELLTNQLTDQMRWLERELGREPAVLPSLKLLWVTALYDYDAVDSEELSFKAGDRMSVVDLEADPEWYSVKLGDSTGLVPITYVELVEDTSISHAPDVAAEPEVVAAAAAALAALDLLSSDSDDDEGGSGGVDEAQTEEHGQVDAQPVSDGNNQADADAAEEAEGEEEREAEADEGAEGAEAGLETVAETVAENGNEADDGGDDGDDGEYNSEDGDEVYPAVALYPFSTRIRTRTGTTP</sequence>
<dbReference type="Gene3D" id="2.30.29.30">
    <property type="entry name" value="Pleckstrin-homology domain (PH domain)/Phosphotyrosine-binding domain (PTB)"/>
    <property type="match status" value="2"/>
</dbReference>
<evidence type="ECO:0000313" key="6">
    <source>
        <dbReference type="EMBL" id="KNC55797.1"/>
    </source>
</evidence>
<dbReference type="SMART" id="SM00233">
    <property type="entry name" value="PH"/>
    <property type="match status" value="2"/>
</dbReference>
<dbReference type="STRING" id="461836.A0A0L0DUC2"/>
<evidence type="ECO:0000256" key="3">
    <source>
        <dbReference type="SAM" id="MobiDB-lite"/>
    </source>
</evidence>
<dbReference type="OrthoDB" id="10255964at2759"/>
<dbReference type="PRINTS" id="PR00452">
    <property type="entry name" value="SH3DOMAIN"/>
</dbReference>
<evidence type="ECO:0000256" key="1">
    <source>
        <dbReference type="ARBA" id="ARBA00022443"/>
    </source>
</evidence>
<dbReference type="Pfam" id="PF00169">
    <property type="entry name" value="PH"/>
    <property type="match status" value="1"/>
</dbReference>
<feature type="compositionally biased region" description="Acidic residues" evidence="3">
    <location>
        <begin position="675"/>
        <end position="696"/>
    </location>
</feature>
<feature type="domain" description="SH3" evidence="4">
    <location>
        <begin position="508"/>
        <end position="568"/>
    </location>
</feature>
<dbReference type="SMART" id="SM00326">
    <property type="entry name" value="SH3"/>
    <property type="match status" value="1"/>
</dbReference>
<feature type="compositionally biased region" description="Low complexity" evidence="3">
    <location>
        <begin position="658"/>
        <end position="674"/>
    </location>
</feature>
<dbReference type="InterPro" id="IPR036028">
    <property type="entry name" value="SH3-like_dom_sf"/>
</dbReference>
<gene>
    <name evidence="6" type="ORF">AMSG_11232</name>
</gene>
<protein>
    <submittedName>
        <fullName evidence="6">Uncharacterized protein</fullName>
    </submittedName>
</protein>
<evidence type="ECO:0000256" key="2">
    <source>
        <dbReference type="PROSITE-ProRule" id="PRU00192"/>
    </source>
</evidence>
<dbReference type="Gene3D" id="2.30.30.40">
    <property type="entry name" value="SH3 Domains"/>
    <property type="match status" value="1"/>
</dbReference>
<dbReference type="GeneID" id="25569261"/>
<dbReference type="EMBL" id="GL349504">
    <property type="protein sequence ID" value="KNC55797.1"/>
    <property type="molecule type" value="Genomic_DNA"/>
</dbReference>
<dbReference type="PROSITE" id="PS50003">
    <property type="entry name" value="PH_DOMAIN"/>
    <property type="match status" value="1"/>
</dbReference>
<name>A0A0L0DUC2_THETB</name>
<reference evidence="6 7" key="1">
    <citation type="submission" date="2010-05" db="EMBL/GenBank/DDBJ databases">
        <title>The Genome Sequence of Thecamonas trahens ATCC 50062.</title>
        <authorList>
            <consortium name="The Broad Institute Genome Sequencing Platform"/>
            <person name="Russ C."/>
            <person name="Cuomo C."/>
            <person name="Shea T."/>
            <person name="Young S.K."/>
            <person name="Zeng Q."/>
            <person name="Koehrsen M."/>
            <person name="Haas B."/>
            <person name="Borodovsky M."/>
            <person name="Guigo R."/>
            <person name="Alvarado L."/>
            <person name="Berlin A."/>
            <person name="Bochicchio J."/>
            <person name="Borenstein D."/>
            <person name="Chapman S."/>
            <person name="Chen Z."/>
            <person name="Freedman E."/>
            <person name="Gellesch M."/>
            <person name="Goldberg J."/>
            <person name="Griggs A."/>
            <person name="Gujja S."/>
            <person name="Heilman E."/>
            <person name="Heiman D."/>
            <person name="Hepburn T."/>
            <person name="Howarth C."/>
            <person name="Jen D."/>
            <person name="Larson L."/>
            <person name="Mehta T."/>
            <person name="Park D."/>
            <person name="Pearson M."/>
            <person name="Roberts A."/>
            <person name="Saif S."/>
            <person name="Shenoy N."/>
            <person name="Sisk P."/>
            <person name="Stolte C."/>
            <person name="Sykes S."/>
            <person name="Thomson T."/>
            <person name="Walk T."/>
            <person name="White J."/>
            <person name="Yandava C."/>
            <person name="Burger G."/>
            <person name="Gray M.W."/>
            <person name="Holland P.W.H."/>
            <person name="King N."/>
            <person name="Lang F.B.F."/>
            <person name="Roger A.J."/>
            <person name="Ruiz-Trillo I."/>
            <person name="Lander E."/>
            <person name="Nusbaum C."/>
        </authorList>
    </citation>
    <scope>NUCLEOTIDE SEQUENCE [LARGE SCALE GENOMIC DNA]</scope>
    <source>
        <strain evidence="6 7">ATCC 50062</strain>
    </source>
</reference>
<organism evidence="6 7">
    <name type="scientific">Thecamonas trahens ATCC 50062</name>
    <dbReference type="NCBI Taxonomy" id="461836"/>
    <lineage>
        <taxon>Eukaryota</taxon>
        <taxon>Apusozoa</taxon>
        <taxon>Apusomonadida</taxon>
        <taxon>Apusomonadidae</taxon>
        <taxon>Thecamonas</taxon>
    </lineage>
</organism>
<dbReference type="InterPro" id="IPR001849">
    <property type="entry name" value="PH_domain"/>
</dbReference>
<evidence type="ECO:0000259" key="5">
    <source>
        <dbReference type="PROSITE" id="PS50003"/>
    </source>
</evidence>
<feature type="region of interest" description="Disordered" evidence="3">
    <location>
        <begin position="598"/>
        <end position="718"/>
    </location>
</feature>
<feature type="domain" description="PH" evidence="5">
    <location>
        <begin position="278"/>
        <end position="371"/>
    </location>
</feature>
<dbReference type="SUPFAM" id="SSF50044">
    <property type="entry name" value="SH3-domain"/>
    <property type="match status" value="1"/>
</dbReference>
<proteinExistence type="predicted"/>
<dbReference type="InterPro" id="IPR001452">
    <property type="entry name" value="SH3_domain"/>
</dbReference>
<dbReference type="RefSeq" id="XP_013752879.1">
    <property type="nucleotide sequence ID" value="XM_013897425.1"/>
</dbReference>
<dbReference type="Proteomes" id="UP000054408">
    <property type="component" value="Unassembled WGS sequence"/>
</dbReference>
<dbReference type="AlphaFoldDB" id="A0A0L0DUC2"/>
<dbReference type="Pfam" id="PF00018">
    <property type="entry name" value="SH3_1"/>
    <property type="match status" value="1"/>
</dbReference>
<dbReference type="InterPro" id="IPR011993">
    <property type="entry name" value="PH-like_dom_sf"/>
</dbReference>